<dbReference type="PANTHER" id="PTHR43065:SF10">
    <property type="entry name" value="PEROXIDE STRESS-ACTIVATED HISTIDINE KINASE MAK3"/>
    <property type="match status" value="1"/>
</dbReference>
<evidence type="ECO:0000256" key="3">
    <source>
        <dbReference type="ARBA" id="ARBA00022553"/>
    </source>
</evidence>
<keyword evidence="7" id="KW-0067">ATP-binding</keyword>
<dbReference type="Gene3D" id="3.30.565.10">
    <property type="entry name" value="Histidine kinase-like ATPase, C-terminal domain"/>
    <property type="match status" value="1"/>
</dbReference>
<evidence type="ECO:0000259" key="10">
    <source>
        <dbReference type="PROSITE" id="PS50109"/>
    </source>
</evidence>
<evidence type="ECO:0000256" key="8">
    <source>
        <dbReference type="ARBA" id="ARBA00023012"/>
    </source>
</evidence>
<dbReference type="Pfam" id="PF02518">
    <property type="entry name" value="HATPase_c"/>
    <property type="match status" value="1"/>
</dbReference>
<protein>
    <recommendedName>
        <fullName evidence="2">histidine kinase</fullName>
        <ecNumber evidence="2">2.7.13.3</ecNumber>
    </recommendedName>
</protein>
<keyword evidence="9" id="KW-0812">Transmembrane</keyword>
<organism evidence="11 12">
    <name type="scientific">Solitalea koreensis</name>
    <dbReference type="NCBI Taxonomy" id="543615"/>
    <lineage>
        <taxon>Bacteria</taxon>
        <taxon>Pseudomonadati</taxon>
        <taxon>Bacteroidota</taxon>
        <taxon>Sphingobacteriia</taxon>
        <taxon>Sphingobacteriales</taxon>
        <taxon>Sphingobacteriaceae</taxon>
        <taxon>Solitalea</taxon>
    </lineage>
</organism>
<proteinExistence type="predicted"/>
<dbReference type="GO" id="GO:0005524">
    <property type="term" value="F:ATP binding"/>
    <property type="evidence" value="ECO:0007669"/>
    <property type="project" value="UniProtKB-KW"/>
</dbReference>
<dbReference type="OrthoDB" id="1931120at2"/>
<reference evidence="11 12" key="1">
    <citation type="submission" date="2017-05" db="EMBL/GenBank/DDBJ databases">
        <authorList>
            <person name="Varghese N."/>
            <person name="Submissions S."/>
        </authorList>
    </citation>
    <scope>NUCLEOTIDE SEQUENCE [LARGE SCALE GENOMIC DNA]</scope>
    <source>
        <strain evidence="11 12">DSM 21342</strain>
    </source>
</reference>
<dbReference type="InterPro" id="IPR003661">
    <property type="entry name" value="HisK_dim/P_dom"/>
</dbReference>
<keyword evidence="8" id="KW-0902">Two-component regulatory system</keyword>
<dbReference type="EC" id="2.7.13.3" evidence="2"/>
<sequence length="392" mass="44891">MDVYTQKRGWKLFLIFFALAIGAISTVYTNYLASMVAAVERRNAELWAISTKMKIEVEDEHFLDFLTEVQKRYTDIPAIIVDSHDEILQYTKLDSTKTNNKNEKDKKYDHKYFMNELAAMKKQHPPIAIEMITGEKLYVYYKDSSLLTSLKYFPYRQLTSISVFLIMSYLAFSSSRRSEQNQVWVGMAKETAHQLGTPISSMMAWLEILKEKYGHKDQELLGEMEHDIVRLQVIVERFSKIGSVPVLEKHNVLQVVSSYMEYLGKRLSRKIKIEITGEPLDAELSIPLFEWVLENLCKNAANAIGTNEGKIVIAVSKGKKNHVYVDVMDTGGGIPKSKFETVFQPGYTTRKRGWGLGLTLTRRIVENYHKGQIVVKESEIGKGTTFRVTLNG</sequence>
<evidence type="ECO:0000256" key="1">
    <source>
        <dbReference type="ARBA" id="ARBA00000085"/>
    </source>
</evidence>
<keyword evidence="9" id="KW-1133">Transmembrane helix</keyword>
<evidence type="ECO:0000256" key="2">
    <source>
        <dbReference type="ARBA" id="ARBA00012438"/>
    </source>
</evidence>
<dbReference type="AlphaFoldDB" id="A0A521BZH0"/>
<dbReference type="PANTHER" id="PTHR43065">
    <property type="entry name" value="SENSOR HISTIDINE KINASE"/>
    <property type="match status" value="1"/>
</dbReference>
<dbReference type="RefSeq" id="WP_142602217.1">
    <property type="nucleotide sequence ID" value="NZ_FXSZ01000003.1"/>
</dbReference>
<evidence type="ECO:0000256" key="4">
    <source>
        <dbReference type="ARBA" id="ARBA00022679"/>
    </source>
</evidence>
<dbReference type="PRINTS" id="PR00344">
    <property type="entry name" value="BCTRLSENSOR"/>
</dbReference>
<dbReference type="EMBL" id="FXSZ01000003">
    <property type="protein sequence ID" value="SMO51870.1"/>
    <property type="molecule type" value="Genomic_DNA"/>
</dbReference>
<dbReference type="SUPFAM" id="SSF55874">
    <property type="entry name" value="ATPase domain of HSP90 chaperone/DNA topoisomerase II/histidine kinase"/>
    <property type="match status" value="1"/>
</dbReference>
<keyword evidence="5" id="KW-0547">Nucleotide-binding</keyword>
<dbReference type="Gene3D" id="1.10.287.130">
    <property type="match status" value="1"/>
</dbReference>
<evidence type="ECO:0000256" key="6">
    <source>
        <dbReference type="ARBA" id="ARBA00022777"/>
    </source>
</evidence>
<evidence type="ECO:0000313" key="11">
    <source>
        <dbReference type="EMBL" id="SMO51870.1"/>
    </source>
</evidence>
<dbReference type="Pfam" id="PF00512">
    <property type="entry name" value="HisKA"/>
    <property type="match status" value="1"/>
</dbReference>
<keyword evidence="12" id="KW-1185">Reference proteome</keyword>
<comment type="catalytic activity">
    <reaction evidence="1">
        <text>ATP + protein L-histidine = ADP + protein N-phospho-L-histidine.</text>
        <dbReference type="EC" id="2.7.13.3"/>
    </reaction>
</comment>
<name>A0A521BZH0_9SPHI</name>
<dbReference type="InterPro" id="IPR003594">
    <property type="entry name" value="HATPase_dom"/>
</dbReference>
<accession>A0A521BZH0</accession>
<dbReference type="InterPro" id="IPR005467">
    <property type="entry name" value="His_kinase_dom"/>
</dbReference>
<keyword evidence="6 11" id="KW-0418">Kinase</keyword>
<dbReference type="GO" id="GO:0000155">
    <property type="term" value="F:phosphorelay sensor kinase activity"/>
    <property type="evidence" value="ECO:0007669"/>
    <property type="project" value="InterPro"/>
</dbReference>
<feature type="transmembrane region" description="Helical" evidence="9">
    <location>
        <begin position="12"/>
        <end position="33"/>
    </location>
</feature>
<dbReference type="PROSITE" id="PS50109">
    <property type="entry name" value="HIS_KIN"/>
    <property type="match status" value="1"/>
</dbReference>
<dbReference type="InterPro" id="IPR036097">
    <property type="entry name" value="HisK_dim/P_sf"/>
</dbReference>
<evidence type="ECO:0000313" key="12">
    <source>
        <dbReference type="Proteomes" id="UP000315971"/>
    </source>
</evidence>
<dbReference type="InterPro" id="IPR036890">
    <property type="entry name" value="HATPase_C_sf"/>
</dbReference>
<gene>
    <name evidence="11" type="ORF">SAMN06265350_1036</name>
</gene>
<dbReference type="CDD" id="cd00082">
    <property type="entry name" value="HisKA"/>
    <property type="match status" value="1"/>
</dbReference>
<evidence type="ECO:0000256" key="5">
    <source>
        <dbReference type="ARBA" id="ARBA00022741"/>
    </source>
</evidence>
<dbReference type="Proteomes" id="UP000315971">
    <property type="component" value="Unassembled WGS sequence"/>
</dbReference>
<dbReference type="InterPro" id="IPR004358">
    <property type="entry name" value="Sig_transdc_His_kin-like_C"/>
</dbReference>
<keyword evidence="3" id="KW-0597">Phosphoprotein</keyword>
<dbReference type="SUPFAM" id="SSF47384">
    <property type="entry name" value="Homodimeric domain of signal transducing histidine kinase"/>
    <property type="match status" value="1"/>
</dbReference>
<dbReference type="SMART" id="SM00387">
    <property type="entry name" value="HATPase_c"/>
    <property type="match status" value="1"/>
</dbReference>
<evidence type="ECO:0000256" key="7">
    <source>
        <dbReference type="ARBA" id="ARBA00022840"/>
    </source>
</evidence>
<evidence type="ECO:0000256" key="9">
    <source>
        <dbReference type="SAM" id="Phobius"/>
    </source>
</evidence>
<keyword evidence="4" id="KW-0808">Transferase</keyword>
<feature type="domain" description="Histidine kinase" evidence="10">
    <location>
        <begin position="190"/>
        <end position="392"/>
    </location>
</feature>
<keyword evidence="9" id="KW-0472">Membrane</keyword>